<evidence type="ECO:0000256" key="11">
    <source>
        <dbReference type="ARBA" id="ARBA00031908"/>
    </source>
</evidence>
<comment type="similarity">
    <text evidence="3 15">Belongs to the AIR synthase family.</text>
</comment>
<comment type="pathway">
    <text evidence="2 15">Purine metabolism; IMP biosynthesis via de novo pathway; 5-amino-1-(5-phospho-D-ribosyl)imidazole from N(2)-formyl-N(1)-(5-phospho-D-ribosyl)glycinamide: step 2/2.</text>
</comment>
<keyword evidence="10 15" id="KW-0067">ATP-binding</keyword>
<evidence type="ECO:0000256" key="7">
    <source>
        <dbReference type="ARBA" id="ARBA00022598"/>
    </source>
</evidence>
<dbReference type="EMBL" id="CP021474">
    <property type="protein sequence ID" value="ARW19192.1"/>
    <property type="molecule type" value="Genomic_DNA"/>
</dbReference>
<protein>
    <recommendedName>
        <fullName evidence="5 15">Phosphoribosylformylglycinamidine cyclo-ligase</fullName>
        <ecNumber evidence="4 15">6.3.3.1</ecNumber>
    </recommendedName>
    <alternativeName>
        <fullName evidence="12 15">AIR synthase</fullName>
    </alternativeName>
    <alternativeName>
        <fullName evidence="13 15">AIRS</fullName>
    </alternativeName>
    <alternativeName>
        <fullName evidence="11 15">Phosphoribosyl-aminoimidazole synthetase</fullName>
    </alternativeName>
</protein>
<dbReference type="GO" id="GO:0005829">
    <property type="term" value="C:cytosol"/>
    <property type="evidence" value="ECO:0007669"/>
    <property type="project" value="TreeGrafter"/>
</dbReference>
<dbReference type="InterPro" id="IPR004733">
    <property type="entry name" value="PurM_cligase"/>
</dbReference>
<dbReference type="GO" id="GO:0046084">
    <property type="term" value="P:adenine biosynthetic process"/>
    <property type="evidence" value="ECO:0007669"/>
    <property type="project" value="TreeGrafter"/>
</dbReference>
<dbReference type="PANTHER" id="PTHR10520:SF12">
    <property type="entry name" value="TRIFUNCTIONAL PURINE BIOSYNTHETIC PROTEIN ADENOSINE-3"/>
    <property type="match status" value="1"/>
</dbReference>
<comment type="subcellular location">
    <subcellularLocation>
        <location evidence="1 15">Cytoplasm</location>
    </subcellularLocation>
</comment>
<dbReference type="GO" id="GO:0004641">
    <property type="term" value="F:phosphoribosylformylglycinamidine cyclo-ligase activity"/>
    <property type="evidence" value="ECO:0007669"/>
    <property type="project" value="UniProtKB-UniRule"/>
</dbReference>
<organism evidence="18 19">
    <name type="scientific">Pediococcus pentosaceus</name>
    <dbReference type="NCBI Taxonomy" id="1255"/>
    <lineage>
        <taxon>Bacteria</taxon>
        <taxon>Bacillati</taxon>
        <taxon>Bacillota</taxon>
        <taxon>Bacilli</taxon>
        <taxon>Lactobacillales</taxon>
        <taxon>Lactobacillaceae</taxon>
        <taxon>Pediococcus</taxon>
    </lineage>
</organism>
<dbReference type="Pfam" id="PF02769">
    <property type="entry name" value="AIRS_C"/>
    <property type="match status" value="1"/>
</dbReference>
<dbReference type="AlphaFoldDB" id="A0A1Y0VLX9"/>
<keyword evidence="9 15" id="KW-0658">Purine biosynthesis</keyword>
<proteinExistence type="inferred from homology"/>
<keyword evidence="7 15" id="KW-0436">Ligase</keyword>
<name>A0A1Y0VLX9_PEDPE</name>
<evidence type="ECO:0000256" key="5">
    <source>
        <dbReference type="ARBA" id="ARBA00020367"/>
    </source>
</evidence>
<feature type="domain" description="PurM-like C-terminal" evidence="17">
    <location>
        <begin position="175"/>
        <end position="339"/>
    </location>
</feature>
<evidence type="ECO:0000256" key="6">
    <source>
        <dbReference type="ARBA" id="ARBA00022490"/>
    </source>
</evidence>
<dbReference type="PANTHER" id="PTHR10520">
    <property type="entry name" value="TRIFUNCTIONAL PURINE BIOSYNTHETIC PROTEIN ADENOSINE-3-RELATED"/>
    <property type="match status" value="1"/>
</dbReference>
<dbReference type="UniPathway" id="UPA00074">
    <property type="reaction ID" value="UER00129"/>
</dbReference>
<evidence type="ECO:0000256" key="8">
    <source>
        <dbReference type="ARBA" id="ARBA00022741"/>
    </source>
</evidence>
<dbReference type="SUPFAM" id="SSF56042">
    <property type="entry name" value="PurM C-terminal domain-like"/>
    <property type="match status" value="1"/>
</dbReference>
<dbReference type="EC" id="6.3.3.1" evidence="4 15"/>
<dbReference type="SUPFAM" id="SSF55326">
    <property type="entry name" value="PurM N-terminal domain-like"/>
    <property type="match status" value="1"/>
</dbReference>
<evidence type="ECO:0000256" key="2">
    <source>
        <dbReference type="ARBA" id="ARBA00004686"/>
    </source>
</evidence>
<dbReference type="NCBIfam" id="TIGR00878">
    <property type="entry name" value="purM"/>
    <property type="match status" value="1"/>
</dbReference>
<reference evidence="18 19" key="1">
    <citation type="submission" date="2017-05" db="EMBL/GenBank/DDBJ databases">
        <title>Genome sequence of Pediococcus pentosaceus strain SRCM100892.</title>
        <authorList>
            <person name="Cho S.H."/>
        </authorList>
    </citation>
    <scope>NUCLEOTIDE SEQUENCE [LARGE SCALE GENOMIC DNA]</scope>
    <source>
        <strain evidence="18 19">SRCM100892</strain>
    </source>
</reference>
<gene>
    <name evidence="15" type="primary">purM</name>
    <name evidence="18" type="ORF">S100892_00597</name>
</gene>
<evidence type="ECO:0000256" key="4">
    <source>
        <dbReference type="ARBA" id="ARBA00013047"/>
    </source>
</evidence>
<evidence type="ECO:0000313" key="19">
    <source>
        <dbReference type="Proteomes" id="UP000196118"/>
    </source>
</evidence>
<evidence type="ECO:0000259" key="16">
    <source>
        <dbReference type="Pfam" id="PF00586"/>
    </source>
</evidence>
<dbReference type="HAMAP" id="MF_00741">
    <property type="entry name" value="AIRS"/>
    <property type="match status" value="1"/>
</dbReference>
<dbReference type="InterPro" id="IPR036921">
    <property type="entry name" value="PurM-like_N_sf"/>
</dbReference>
<evidence type="ECO:0000256" key="1">
    <source>
        <dbReference type="ARBA" id="ARBA00004496"/>
    </source>
</evidence>
<accession>A0A1Y0VLX9</accession>
<dbReference type="GO" id="GO:0006189">
    <property type="term" value="P:'de novo' IMP biosynthetic process"/>
    <property type="evidence" value="ECO:0007669"/>
    <property type="project" value="UniProtKB-UniRule"/>
</dbReference>
<dbReference type="RefSeq" id="WP_094104322.1">
    <property type="nucleotide sequence ID" value="NZ_CP085178.1"/>
</dbReference>
<evidence type="ECO:0000256" key="9">
    <source>
        <dbReference type="ARBA" id="ARBA00022755"/>
    </source>
</evidence>
<dbReference type="InterPro" id="IPR036676">
    <property type="entry name" value="PurM-like_C_sf"/>
</dbReference>
<evidence type="ECO:0000259" key="17">
    <source>
        <dbReference type="Pfam" id="PF02769"/>
    </source>
</evidence>
<evidence type="ECO:0000313" key="18">
    <source>
        <dbReference type="EMBL" id="ARW19192.1"/>
    </source>
</evidence>
<evidence type="ECO:0000256" key="3">
    <source>
        <dbReference type="ARBA" id="ARBA00010280"/>
    </source>
</evidence>
<dbReference type="InterPro" id="IPR010918">
    <property type="entry name" value="PurM-like_C_dom"/>
</dbReference>
<dbReference type="GO" id="GO:0005524">
    <property type="term" value="F:ATP binding"/>
    <property type="evidence" value="ECO:0007669"/>
    <property type="project" value="UniProtKB-KW"/>
</dbReference>
<dbReference type="Pfam" id="PF00586">
    <property type="entry name" value="AIRS"/>
    <property type="match status" value="1"/>
</dbReference>
<evidence type="ECO:0000256" key="13">
    <source>
        <dbReference type="ARBA" id="ARBA00033093"/>
    </source>
</evidence>
<evidence type="ECO:0000256" key="10">
    <source>
        <dbReference type="ARBA" id="ARBA00022840"/>
    </source>
</evidence>
<comment type="catalytic activity">
    <reaction evidence="14 15">
        <text>2-formamido-N(1)-(5-O-phospho-beta-D-ribosyl)acetamidine + ATP = 5-amino-1-(5-phospho-beta-D-ribosyl)imidazole + ADP + phosphate + H(+)</text>
        <dbReference type="Rhea" id="RHEA:23032"/>
        <dbReference type="ChEBI" id="CHEBI:15378"/>
        <dbReference type="ChEBI" id="CHEBI:30616"/>
        <dbReference type="ChEBI" id="CHEBI:43474"/>
        <dbReference type="ChEBI" id="CHEBI:137981"/>
        <dbReference type="ChEBI" id="CHEBI:147287"/>
        <dbReference type="ChEBI" id="CHEBI:456216"/>
        <dbReference type="EC" id="6.3.3.1"/>
    </reaction>
</comment>
<sequence length="349" mass="37969">MVESAYEKAGVNITAGEELVADLKQKLGAPDPHVLGGLGSFAGCYQLSKDQLDQPVLVAGSDGVGTKVLLAAQSGQVETIGQDLVAMCVNDLLAQGALPLFFLDYLALSHLEKNQVQKILNGILKACQAQSITLLGGETAEMPGIYQKHHFDLAGFAVGLTAKRDLLQAKNVHNGDYLIGLPSSGLHSNGYSLVRKILFEDHDFQFDDQLAGLNDSLIEELMQPTRLYVNVIRPLLKQKLVSGIAHITGGGLLDNVPRMLQDQQQAEFKLDSWEKPAIFKILAELGKLSQTDCYETFNMGIGMVLAVSPDNYARVVAELEQQKETYFKIGKVKKREKDAPVVYLSGGSR</sequence>
<evidence type="ECO:0000256" key="15">
    <source>
        <dbReference type="HAMAP-Rule" id="MF_00741"/>
    </source>
</evidence>
<keyword evidence="8 15" id="KW-0547">Nucleotide-binding</keyword>
<evidence type="ECO:0000256" key="12">
    <source>
        <dbReference type="ARBA" id="ARBA00032931"/>
    </source>
</evidence>
<dbReference type="Gene3D" id="3.90.650.10">
    <property type="entry name" value="PurM-like C-terminal domain"/>
    <property type="match status" value="1"/>
</dbReference>
<dbReference type="Gene3D" id="3.30.1330.10">
    <property type="entry name" value="PurM-like, N-terminal domain"/>
    <property type="match status" value="1"/>
</dbReference>
<feature type="domain" description="PurM-like N-terminal" evidence="16">
    <location>
        <begin position="54"/>
        <end position="160"/>
    </location>
</feature>
<dbReference type="Proteomes" id="UP000196118">
    <property type="component" value="Chromosome"/>
</dbReference>
<dbReference type="FunFam" id="3.90.650.10:FF:000011">
    <property type="entry name" value="Phosphoribosylformylglycinamidine cyclo-ligase"/>
    <property type="match status" value="1"/>
</dbReference>
<dbReference type="CDD" id="cd02196">
    <property type="entry name" value="PurM"/>
    <property type="match status" value="1"/>
</dbReference>
<dbReference type="InterPro" id="IPR016188">
    <property type="entry name" value="PurM-like_N"/>
</dbReference>
<evidence type="ECO:0000256" key="14">
    <source>
        <dbReference type="ARBA" id="ARBA00049057"/>
    </source>
</evidence>
<keyword evidence="6 15" id="KW-0963">Cytoplasm</keyword>
<dbReference type="GO" id="GO:0004637">
    <property type="term" value="F:phosphoribosylamine-glycine ligase activity"/>
    <property type="evidence" value="ECO:0007669"/>
    <property type="project" value="TreeGrafter"/>
</dbReference>